<evidence type="ECO:0000313" key="13">
    <source>
        <dbReference type="Proteomes" id="UP000674318"/>
    </source>
</evidence>
<feature type="chain" id="PRO_5032957764" description="protein disulfide-isomerase" evidence="10">
    <location>
        <begin position="23"/>
        <end position="377"/>
    </location>
</feature>
<dbReference type="GO" id="GO:0005783">
    <property type="term" value="C:endoplasmic reticulum"/>
    <property type="evidence" value="ECO:0007669"/>
    <property type="project" value="InterPro"/>
</dbReference>
<dbReference type="OrthoDB" id="427280at2759"/>
<feature type="domain" description="Thioredoxin" evidence="11">
    <location>
        <begin position="147"/>
        <end position="267"/>
    </location>
</feature>
<keyword evidence="4 10" id="KW-0732">Signal</keyword>
<dbReference type="PROSITE" id="PS51257">
    <property type="entry name" value="PROKAR_LIPOPROTEIN"/>
    <property type="match status" value="1"/>
</dbReference>
<dbReference type="PANTHER" id="PTHR45672:SF11">
    <property type="entry name" value="PROTEIN DISULFIDE-ISOMERASE C17H9.14C"/>
    <property type="match status" value="1"/>
</dbReference>
<comment type="similarity">
    <text evidence="2 9">Belongs to the protein disulfide isomerase family.</text>
</comment>
<dbReference type="CDD" id="cd02998">
    <property type="entry name" value="PDI_a_ERp38"/>
    <property type="match status" value="2"/>
</dbReference>
<dbReference type="InterPro" id="IPR013766">
    <property type="entry name" value="Thioredoxin_domain"/>
</dbReference>
<feature type="domain" description="Thioredoxin" evidence="11">
    <location>
        <begin position="20"/>
        <end position="144"/>
    </location>
</feature>
<dbReference type="PROSITE" id="PS00194">
    <property type="entry name" value="THIOREDOXIN_1"/>
    <property type="match status" value="2"/>
</dbReference>
<evidence type="ECO:0000256" key="4">
    <source>
        <dbReference type="ARBA" id="ARBA00022729"/>
    </source>
</evidence>
<dbReference type="GeneID" id="94290162"/>
<keyword evidence="13" id="KW-1185">Reference proteome</keyword>
<dbReference type="InterPro" id="IPR036356">
    <property type="entry name" value="ERp29_C_sf"/>
</dbReference>
<dbReference type="Proteomes" id="UP000674318">
    <property type="component" value="Unassembled WGS sequence"/>
</dbReference>
<dbReference type="InterPro" id="IPR011679">
    <property type="entry name" value="ERp29_C"/>
</dbReference>
<dbReference type="Gene3D" id="1.20.1150.12">
    <property type="entry name" value="Endoplasmic reticulum resident protein 29, C-terminal domain"/>
    <property type="match status" value="1"/>
</dbReference>
<comment type="catalytic activity">
    <reaction evidence="1">
        <text>Catalyzes the rearrangement of -S-S- bonds in proteins.</text>
        <dbReference type="EC" id="5.3.4.1"/>
    </reaction>
</comment>
<evidence type="ECO:0000313" key="12">
    <source>
        <dbReference type="EMBL" id="KAG5501822.1"/>
    </source>
</evidence>
<evidence type="ECO:0000256" key="9">
    <source>
        <dbReference type="RuleBase" id="RU004208"/>
    </source>
</evidence>
<dbReference type="InterPro" id="IPR051063">
    <property type="entry name" value="PDI"/>
</dbReference>
<evidence type="ECO:0000256" key="7">
    <source>
        <dbReference type="ARBA" id="ARBA00023235"/>
    </source>
</evidence>
<proteinExistence type="inferred from homology"/>
<evidence type="ECO:0000256" key="6">
    <source>
        <dbReference type="ARBA" id="ARBA00023157"/>
    </source>
</evidence>
<dbReference type="Gene3D" id="3.40.30.10">
    <property type="entry name" value="Glutaredoxin"/>
    <property type="match status" value="2"/>
</dbReference>
<name>A0A836HL47_9TRYP</name>
<dbReference type="RefSeq" id="XP_067756269.1">
    <property type="nucleotide sequence ID" value="XM_067900085.1"/>
</dbReference>
<evidence type="ECO:0000256" key="1">
    <source>
        <dbReference type="ARBA" id="ARBA00001182"/>
    </source>
</evidence>
<dbReference type="PANTHER" id="PTHR45672">
    <property type="entry name" value="PROTEIN DISULFIDE-ISOMERASE C17H9.14C-RELATED"/>
    <property type="match status" value="1"/>
</dbReference>
<dbReference type="SUPFAM" id="SSF47933">
    <property type="entry name" value="ERP29 C domain-like"/>
    <property type="match status" value="1"/>
</dbReference>
<dbReference type="EC" id="5.3.4.1" evidence="3"/>
<comment type="caution">
    <text evidence="12">The sequence shown here is derived from an EMBL/GenBank/DDBJ whole genome shotgun (WGS) entry which is preliminary data.</text>
</comment>
<dbReference type="KEGG" id="phet:94290162"/>
<dbReference type="Pfam" id="PF07749">
    <property type="entry name" value="ERp29"/>
    <property type="match status" value="1"/>
</dbReference>
<dbReference type="InterPro" id="IPR036249">
    <property type="entry name" value="Thioredoxin-like_sf"/>
</dbReference>
<evidence type="ECO:0000259" key="11">
    <source>
        <dbReference type="PROSITE" id="PS51352"/>
    </source>
</evidence>
<evidence type="ECO:0000256" key="3">
    <source>
        <dbReference type="ARBA" id="ARBA00012723"/>
    </source>
</evidence>
<evidence type="ECO:0000256" key="5">
    <source>
        <dbReference type="ARBA" id="ARBA00022737"/>
    </source>
</evidence>
<dbReference type="NCBIfam" id="TIGR01126">
    <property type="entry name" value="pdi_dom"/>
    <property type="match status" value="2"/>
</dbReference>
<sequence>MHRLLSAVLALVLAVFVATASCATDDPSASMPGVVQLNAASFDSLVGKDKAALVEFYAPWCGHCKAMATEYATLGAAYENSQVAKDFLVIGKVDATQERDIGQRFGVTGFPTILYFAPGSLKPMKYEGGRTADEFAKYLMSQVNGLQLIIPKEPQFATELDSTNFDAVAKDPSKAVLVMFYAPWCGHCKSLKPIYSRLARVFENDKDVVIARINADEAANKKIATEYNVRGFPTLYFFPKGADAQPAEYTRDRNLEDLITYVNENAGTHRLVNGDLSWDCGVIAELAEAAARVARSAGESTEAAVDALKAAAGKLTESETVTYYVKVAERIAAKGPSYVEDELARLQRTLNLSVVGERRDFMVKRVNILTSIQKHIK</sequence>
<dbReference type="Pfam" id="PF00085">
    <property type="entry name" value="Thioredoxin"/>
    <property type="match status" value="2"/>
</dbReference>
<evidence type="ECO:0000256" key="2">
    <source>
        <dbReference type="ARBA" id="ARBA00006347"/>
    </source>
</evidence>
<dbReference type="EMBL" id="JAFJZO010000026">
    <property type="protein sequence ID" value="KAG5501822.1"/>
    <property type="molecule type" value="Genomic_DNA"/>
</dbReference>
<organism evidence="12 13">
    <name type="scientific">Porcisia hertigi</name>
    <dbReference type="NCBI Taxonomy" id="2761500"/>
    <lineage>
        <taxon>Eukaryota</taxon>
        <taxon>Discoba</taxon>
        <taxon>Euglenozoa</taxon>
        <taxon>Kinetoplastea</taxon>
        <taxon>Metakinetoplastina</taxon>
        <taxon>Trypanosomatida</taxon>
        <taxon>Trypanosomatidae</taxon>
        <taxon>Leishmaniinae</taxon>
        <taxon>Porcisia</taxon>
    </lineage>
</organism>
<reference evidence="12 13" key="1">
    <citation type="submission" date="2021-02" db="EMBL/GenBank/DDBJ databases">
        <title>Porcisia hertigi Genome sequencing and assembly.</title>
        <authorList>
            <person name="Almutairi H."/>
            <person name="Gatherer D."/>
        </authorList>
    </citation>
    <scope>NUCLEOTIDE SEQUENCE [LARGE SCALE GENOMIC DNA]</scope>
    <source>
        <strain evidence="12 13">C119</strain>
    </source>
</reference>
<dbReference type="InterPro" id="IPR005788">
    <property type="entry name" value="PDI_thioredoxin-like_dom"/>
</dbReference>
<gene>
    <name evidence="12" type="ORF">JKF63_04091</name>
</gene>
<evidence type="ECO:0000256" key="10">
    <source>
        <dbReference type="SAM" id="SignalP"/>
    </source>
</evidence>
<keyword evidence="6" id="KW-1015">Disulfide bond</keyword>
<feature type="signal peptide" evidence="10">
    <location>
        <begin position="1"/>
        <end position="22"/>
    </location>
</feature>
<keyword evidence="7" id="KW-0413">Isomerase</keyword>
<dbReference type="PROSITE" id="PS51352">
    <property type="entry name" value="THIOREDOXIN_2"/>
    <property type="match status" value="2"/>
</dbReference>
<dbReference type="GO" id="GO:0006457">
    <property type="term" value="P:protein folding"/>
    <property type="evidence" value="ECO:0007669"/>
    <property type="project" value="TreeGrafter"/>
</dbReference>
<dbReference type="SUPFAM" id="SSF52833">
    <property type="entry name" value="Thioredoxin-like"/>
    <property type="match status" value="2"/>
</dbReference>
<accession>A0A836HL47</accession>
<dbReference type="PRINTS" id="PR00421">
    <property type="entry name" value="THIOREDOXIN"/>
</dbReference>
<keyword evidence="5" id="KW-0677">Repeat</keyword>
<protein>
    <recommendedName>
        <fullName evidence="3">protein disulfide-isomerase</fullName>
        <ecNumber evidence="3">5.3.4.1</ecNumber>
    </recommendedName>
</protein>
<evidence type="ECO:0000256" key="8">
    <source>
        <dbReference type="ARBA" id="ARBA00023284"/>
    </source>
</evidence>
<dbReference type="GO" id="GO:0003756">
    <property type="term" value="F:protein disulfide isomerase activity"/>
    <property type="evidence" value="ECO:0007669"/>
    <property type="project" value="UniProtKB-EC"/>
</dbReference>
<keyword evidence="8" id="KW-0676">Redox-active center</keyword>
<dbReference type="AlphaFoldDB" id="A0A836HL47"/>
<dbReference type="InterPro" id="IPR017937">
    <property type="entry name" value="Thioredoxin_CS"/>
</dbReference>